<evidence type="ECO:0000256" key="3">
    <source>
        <dbReference type="ARBA" id="ARBA00022691"/>
    </source>
</evidence>
<evidence type="ECO:0000256" key="2">
    <source>
        <dbReference type="ARBA" id="ARBA00022679"/>
    </source>
</evidence>
<evidence type="ECO:0000313" key="6">
    <source>
        <dbReference type="Proteomes" id="UP000053237"/>
    </source>
</evidence>
<dbReference type="CDD" id="cd10527">
    <property type="entry name" value="SET_LSMT"/>
    <property type="match status" value="1"/>
</dbReference>
<accession>A0A024G278</accession>
<dbReference type="Gene3D" id="3.90.1420.10">
    <property type="entry name" value="Rubisco LSMT, substrate-binding domain"/>
    <property type="match status" value="1"/>
</dbReference>
<dbReference type="Pfam" id="PF00856">
    <property type="entry name" value="SET"/>
    <property type="match status" value="1"/>
</dbReference>
<dbReference type="EMBL" id="CAIX01000013">
    <property type="protein sequence ID" value="CCI40938.1"/>
    <property type="molecule type" value="Genomic_DNA"/>
</dbReference>
<evidence type="ECO:0000313" key="5">
    <source>
        <dbReference type="EMBL" id="CCI40938.1"/>
    </source>
</evidence>
<evidence type="ECO:0000256" key="1">
    <source>
        <dbReference type="ARBA" id="ARBA00022603"/>
    </source>
</evidence>
<organism evidence="5 6">
    <name type="scientific">Albugo candida</name>
    <dbReference type="NCBI Taxonomy" id="65357"/>
    <lineage>
        <taxon>Eukaryota</taxon>
        <taxon>Sar</taxon>
        <taxon>Stramenopiles</taxon>
        <taxon>Oomycota</taxon>
        <taxon>Peronosporomycetes</taxon>
        <taxon>Albuginales</taxon>
        <taxon>Albuginaceae</taxon>
        <taxon>Albugo</taxon>
    </lineage>
</organism>
<evidence type="ECO:0000259" key="4">
    <source>
        <dbReference type="PROSITE" id="PS50280"/>
    </source>
</evidence>
<keyword evidence="1" id="KW-0489">Methyltransferase</keyword>
<dbReference type="PROSITE" id="PS50280">
    <property type="entry name" value="SET"/>
    <property type="match status" value="1"/>
</dbReference>
<keyword evidence="6" id="KW-1185">Reference proteome</keyword>
<dbReference type="InterPro" id="IPR001214">
    <property type="entry name" value="SET_dom"/>
</dbReference>
<feature type="domain" description="SET" evidence="4">
    <location>
        <begin position="35"/>
        <end position="279"/>
    </location>
</feature>
<comment type="caution">
    <text evidence="5">The sequence shown here is derived from an EMBL/GenBank/DDBJ whole genome shotgun (WGS) entry which is preliminary data.</text>
</comment>
<dbReference type="Gene3D" id="3.90.1410.10">
    <property type="entry name" value="set domain protein methyltransferase, domain 1"/>
    <property type="match status" value="1"/>
</dbReference>
<dbReference type="AlphaFoldDB" id="A0A024G278"/>
<keyword evidence="3" id="KW-0949">S-adenosyl-L-methionine</keyword>
<protein>
    <recommendedName>
        <fullName evidence="4">SET domain-containing protein</fullName>
    </recommendedName>
</protein>
<dbReference type="InterPro" id="IPR046341">
    <property type="entry name" value="SET_dom_sf"/>
</dbReference>
<gene>
    <name evidence="5" type="ORF">BN9_017220</name>
</gene>
<dbReference type="GO" id="GO:0032259">
    <property type="term" value="P:methylation"/>
    <property type="evidence" value="ECO:0007669"/>
    <property type="project" value="UniProtKB-KW"/>
</dbReference>
<proteinExistence type="predicted"/>
<dbReference type="SUPFAM" id="SSF82199">
    <property type="entry name" value="SET domain"/>
    <property type="match status" value="1"/>
</dbReference>
<keyword evidence="2" id="KW-0808">Transferase</keyword>
<dbReference type="InterPro" id="IPR050600">
    <property type="entry name" value="SETD3_SETD6_MTase"/>
</dbReference>
<reference evidence="5 6" key="1">
    <citation type="submission" date="2012-05" db="EMBL/GenBank/DDBJ databases">
        <title>Recombination and specialization in a pathogen metapopulation.</title>
        <authorList>
            <person name="Gardiner A."/>
            <person name="Kemen E."/>
            <person name="Schultz-Larsen T."/>
            <person name="MacLean D."/>
            <person name="Van Oosterhout C."/>
            <person name="Jones J.D.G."/>
        </authorList>
    </citation>
    <scope>NUCLEOTIDE SEQUENCE [LARGE SCALE GENOMIC DNA]</scope>
    <source>
        <strain evidence="5 6">Ac Nc2</strain>
    </source>
</reference>
<name>A0A024G278_9STRA</name>
<dbReference type="STRING" id="65357.A0A024G278"/>
<dbReference type="InterPro" id="IPR015353">
    <property type="entry name" value="Rubisco_LSMT_subst-bd"/>
</dbReference>
<dbReference type="Pfam" id="PF09273">
    <property type="entry name" value="Rubis-subs-bind"/>
    <property type="match status" value="1"/>
</dbReference>
<dbReference type="PANTHER" id="PTHR13271">
    <property type="entry name" value="UNCHARACTERIZED PUTATIVE METHYLTRANSFERASE"/>
    <property type="match status" value="1"/>
</dbReference>
<dbReference type="InParanoid" id="A0A024G278"/>
<sequence>MGGPNDGEAKFCGYNEWAKRSLEAYMCTDFVYDHPTLSETSTPSERGVFIAEDIAPHTVVFQIPLTSLYSLATISKEDRAYEIITVFVTSLNASIEKHEEMLLAILLLFEMYVLQNESKWAKHLQLLPKEHRNLLYYTSDEVKALDGTNLYYVAHEMQERLHEDYEFIEKHVLPELKIILPSSVCSSTVFSFANYKWALSIIWSRFVSIEIDYETAFTLPFTFDPCKKNCVKAMVPVFDMLNHDPRAEMIHKYDADSGMFQLTTHQHLSAGTQLYINYGPLSNHALLALYGFLHYRNPYDTVEAQLHMEFDNTSFYKEKDEILKNCQYRFDHTQTSFALRKGEISDALLMITRVQELEPEDLDSDASVCDIAEKVLEEGSCCVVSKEHEKRVVLRLIYLLESHLQILQQHEIGSKLQLRDDIRKMIMFVRASDAIIYKDIMDRLALYLGKVLT</sequence>
<dbReference type="PANTHER" id="PTHR13271:SF137">
    <property type="entry name" value="SET DOMAIN-CONTAINING PROTEIN"/>
    <property type="match status" value="1"/>
</dbReference>
<dbReference type="InterPro" id="IPR036464">
    <property type="entry name" value="Rubisco_LSMT_subst-bd_sf"/>
</dbReference>
<dbReference type="GO" id="GO:0016279">
    <property type="term" value="F:protein-lysine N-methyltransferase activity"/>
    <property type="evidence" value="ECO:0007669"/>
    <property type="project" value="TreeGrafter"/>
</dbReference>
<dbReference type="Proteomes" id="UP000053237">
    <property type="component" value="Unassembled WGS sequence"/>
</dbReference>
<dbReference type="OrthoDB" id="341421at2759"/>